<dbReference type="AlphaFoldDB" id="A0A7W5EW01"/>
<keyword evidence="2" id="KW-1185">Reference proteome</keyword>
<dbReference type="InterPro" id="IPR038042">
    <property type="entry name" value="Gp37-like"/>
</dbReference>
<sequence length="149" mass="15845">MNSDYLAAEPAIIARLESELQGVTILTAPDLAGVAQGRQVTPAVIVLYAGDQVPGGDAVDQGDYHRITQRWMTVVSVRSAKGQHSGEGVREAAGPLITKVIQALGGWKPAKGFGRMVRESAPRPAFTPGGYGYFPLQWGIDLLTNQSVD</sequence>
<accession>A0A7W5EW01</accession>
<dbReference type="Proteomes" id="UP000518892">
    <property type="component" value="Unassembled WGS sequence"/>
</dbReference>
<comment type="caution">
    <text evidence="1">The sequence shown here is derived from an EMBL/GenBank/DDBJ whole genome shotgun (WGS) entry which is preliminary data.</text>
</comment>
<organism evidence="1 2">
    <name type="scientific">Halomonas stenophila</name>
    <dbReference type="NCBI Taxonomy" id="795312"/>
    <lineage>
        <taxon>Bacteria</taxon>
        <taxon>Pseudomonadati</taxon>
        <taxon>Pseudomonadota</taxon>
        <taxon>Gammaproteobacteria</taxon>
        <taxon>Oceanospirillales</taxon>
        <taxon>Halomonadaceae</taxon>
        <taxon>Halomonas</taxon>
    </lineage>
</organism>
<protein>
    <recommendedName>
        <fullName evidence="3">Tail terminator</fullName>
    </recommendedName>
</protein>
<dbReference type="EMBL" id="JACHXR010000007">
    <property type="protein sequence ID" value="MBB3231706.1"/>
    <property type="molecule type" value="Genomic_DNA"/>
</dbReference>
<name>A0A7W5EW01_9GAMM</name>
<dbReference type="RefSeq" id="WP_183384183.1">
    <property type="nucleotide sequence ID" value="NZ_JACHXR010000007.1"/>
</dbReference>
<evidence type="ECO:0008006" key="3">
    <source>
        <dbReference type="Google" id="ProtNLM"/>
    </source>
</evidence>
<dbReference type="Gene3D" id="3.30.2000.10">
    <property type="entry name" value="Phage tail protein-like"/>
    <property type="match status" value="1"/>
</dbReference>
<dbReference type="Pfam" id="PF23840">
    <property type="entry name" value="Phage_tail_terminator"/>
    <property type="match status" value="1"/>
</dbReference>
<evidence type="ECO:0000313" key="1">
    <source>
        <dbReference type="EMBL" id="MBB3231706.1"/>
    </source>
</evidence>
<reference evidence="1 2" key="1">
    <citation type="submission" date="2020-08" db="EMBL/GenBank/DDBJ databases">
        <title>Genomic Encyclopedia of Type Strains, Phase III (KMG-III): the genomes of soil and plant-associated and newly described type strains.</title>
        <authorList>
            <person name="Whitman W."/>
        </authorList>
    </citation>
    <scope>NUCLEOTIDE SEQUENCE [LARGE SCALE GENOMIC DNA]</scope>
    <source>
        <strain evidence="1 2">CECT 7744</strain>
    </source>
</reference>
<evidence type="ECO:0000313" key="2">
    <source>
        <dbReference type="Proteomes" id="UP000518892"/>
    </source>
</evidence>
<proteinExistence type="predicted"/>
<gene>
    <name evidence="1" type="ORF">FHR97_002565</name>
</gene>
<dbReference type="InterPro" id="IPR056912">
    <property type="entry name" value="Phage_JBD30_tail_term-like"/>
</dbReference>